<comment type="caution">
    <text evidence="4">The sequence shown here is derived from an EMBL/GenBank/DDBJ whole genome shotgun (WGS) entry which is preliminary data.</text>
</comment>
<dbReference type="GO" id="GO:0030313">
    <property type="term" value="C:cell envelope"/>
    <property type="evidence" value="ECO:0007669"/>
    <property type="project" value="UniProtKB-SubCell"/>
</dbReference>
<evidence type="ECO:0000256" key="1">
    <source>
        <dbReference type="ARBA" id="ARBA00004196"/>
    </source>
</evidence>
<dbReference type="InterPro" id="IPR011050">
    <property type="entry name" value="Pectin_lyase_fold/virulence"/>
</dbReference>
<dbReference type="Proteomes" id="UP000371977">
    <property type="component" value="Unassembled WGS sequence"/>
</dbReference>
<dbReference type="EMBL" id="SDGZ01000033">
    <property type="protein sequence ID" value="TYC47768.1"/>
    <property type="molecule type" value="Genomic_DNA"/>
</dbReference>
<gene>
    <name evidence="4" type="ORF">ESZ50_11435</name>
</gene>
<organism evidence="4 5">
    <name type="scientific">Weissella muntiaci</name>
    <dbReference type="NCBI Taxonomy" id="2508881"/>
    <lineage>
        <taxon>Bacteria</taxon>
        <taxon>Bacillati</taxon>
        <taxon>Bacillota</taxon>
        <taxon>Bacilli</taxon>
        <taxon>Lactobacillales</taxon>
        <taxon>Lactobacillaceae</taxon>
        <taxon>Weissella</taxon>
    </lineage>
</organism>
<feature type="region of interest" description="Disordered" evidence="3">
    <location>
        <begin position="78"/>
        <end position="129"/>
    </location>
</feature>
<dbReference type="InterPro" id="IPR022263">
    <property type="entry name" value="KxYKxGKxW"/>
</dbReference>
<keyword evidence="5" id="KW-1185">Reference proteome</keyword>
<keyword evidence="2" id="KW-0732">Signal</keyword>
<dbReference type="NCBIfam" id="TIGR03715">
    <property type="entry name" value="KxYKxGKxW"/>
    <property type="match status" value="1"/>
</dbReference>
<feature type="non-terminal residue" evidence="4">
    <location>
        <position position="1081"/>
    </location>
</feature>
<protein>
    <submittedName>
        <fullName evidence="4">Uncharacterized protein</fullName>
    </submittedName>
</protein>
<feature type="compositionally biased region" description="Low complexity" evidence="3">
    <location>
        <begin position="82"/>
        <end position="129"/>
    </location>
</feature>
<evidence type="ECO:0000256" key="3">
    <source>
        <dbReference type="SAM" id="MobiDB-lite"/>
    </source>
</evidence>
<dbReference type="Pfam" id="PF19258">
    <property type="entry name" value="KxYKxGKxW_sig"/>
    <property type="match status" value="1"/>
</dbReference>
<accession>A0A6C2C1A3</accession>
<dbReference type="Pfam" id="PF09479">
    <property type="entry name" value="Flg_new"/>
    <property type="match status" value="5"/>
</dbReference>
<evidence type="ECO:0000256" key="2">
    <source>
        <dbReference type="ARBA" id="ARBA00022729"/>
    </source>
</evidence>
<dbReference type="InterPro" id="IPR042229">
    <property type="entry name" value="Listeria/Bacterioides_rpt_sf"/>
</dbReference>
<dbReference type="NCBIfam" id="TIGR02543">
    <property type="entry name" value="List_Bact_rpt"/>
    <property type="match status" value="2"/>
</dbReference>
<dbReference type="RefSeq" id="WP_187387639.1">
    <property type="nucleotide sequence ID" value="NZ_SDGZ01000033.1"/>
</dbReference>
<dbReference type="AlphaFoldDB" id="A0A6C2C1A3"/>
<proteinExistence type="predicted"/>
<dbReference type="SUPFAM" id="SSF51126">
    <property type="entry name" value="Pectin lyase-like"/>
    <property type="match status" value="1"/>
</dbReference>
<dbReference type="InterPro" id="IPR013378">
    <property type="entry name" value="InlB-like_B-rpt"/>
</dbReference>
<name>A0A6C2C1A3_9LACO</name>
<reference evidence="4 5" key="1">
    <citation type="submission" date="2019-01" db="EMBL/GenBank/DDBJ databases">
        <title>Weissella sp. nov., a novel lactic acid bacterium isolated from animal feces.</title>
        <authorList>
            <person name="Wang L.-T."/>
        </authorList>
    </citation>
    <scope>NUCLEOTIDE SEQUENCE [LARGE SCALE GENOMIC DNA]</scope>
    <source>
        <strain evidence="4 5">8H-2</strain>
    </source>
</reference>
<dbReference type="Gene3D" id="2.60.40.4270">
    <property type="entry name" value="Listeria-Bacteroides repeat domain"/>
    <property type="match status" value="5"/>
</dbReference>
<evidence type="ECO:0000313" key="5">
    <source>
        <dbReference type="Proteomes" id="UP000371977"/>
    </source>
</evidence>
<sequence length="1081" mass="109349">MQHNYKLYKSGKNWVYASSLMLVGLGSVFLLNTPIVSADTTTLDTTDAVNTSSTETSSAAVNAPLILGSAVEQDSSVATDATTSNVGQGVSGSSSIGSSNNDSTTAASSSITSSGSAADSSNGASTASSASSETIVNLASASESAGSSSFAEEVASTVASGLAEQAQLSAAATSDTEFASDEMLVVQSARADEVVNQSNASVDEALAINALSLANLATVRANSEALAAENFVIDPNVATVADLETAINAAPTNGTLYQITITAPITGTGGNSLTLPVGSNIEIDGDGTTNTQMSNMGIIYGSGATLTLNNLIIDESAGASNTLVQGANVLNLEGSTKLIGPVPQNPTSILNWVNSGGYYPIAVQGVPVINMSDSAEIIGFGSAVYEATGQIINMTGSSSLVGNAFGIFGVTSTTITLASTASINNNAIGFLQQAGAFELTGGTFSNNIWVAGYLVDTDNSTIDQATFSDNSGMIGTPIEATMTEGQTLTISNSTFINNVDNATAGAVAISSGNLDVTNSTFTGNSSLGNGGAITIVPVNQDNTINTLSVTGTHFTNNIAYGQTILLPSTTGTILINGIDTGIQVTAVPGLAVQTSGGSSTITGATLTTSADNILLVNGVSTGVLATLSGGGGAIGFRTYDPSNLYLNGSGAVYPMFNTAGANGNAYLPQVTVDSTTTFANNIANALYTVTPSDLAANPQIAATTESATSSPINNYDIQYYSANVIFNSNGGTTVPNESTQDGGLVVQPTNPSNGNWNFAGWYSDATLTTPWDFSSSVMPTGLPGDTLTLYAGWQTNVTYDANGGTGVPTDTANYAPNATVIVPTTVPTKTGYDFTGWLLPDGSTVVQPGGSFTATTANPVLTAQWTATPATVTFNSNGGTAVADEATHDGALVTQPTDPTNGSWAFTGWYSDAGLTTPWNFTSDTVPAGLANNTLALYAGWQTNVTYDANGGTGAPTDTTNYAPNAMVTVPTTVPAKTGYDFTGWLLPDGSTVVQPGGSFTATTANPVLTAQWTATPATVTFNSNGGTAVADEATHDGALVTQPAAPTNGSWAFTGWYSDAGLTTPWNFTSDMVPAGLANN</sequence>
<comment type="subcellular location">
    <subcellularLocation>
        <location evidence="1">Cell envelope</location>
    </subcellularLocation>
</comment>
<evidence type="ECO:0000313" key="4">
    <source>
        <dbReference type="EMBL" id="TYC47768.1"/>
    </source>
</evidence>